<evidence type="ECO:0000256" key="5">
    <source>
        <dbReference type="RuleBase" id="RU362116"/>
    </source>
</evidence>
<organism evidence="11 12">
    <name type="scientific">Candidatus Scalindua brodae</name>
    <dbReference type="NCBI Taxonomy" id="237368"/>
    <lineage>
        <taxon>Bacteria</taxon>
        <taxon>Pseudomonadati</taxon>
        <taxon>Planctomycetota</taxon>
        <taxon>Candidatus Brocadiia</taxon>
        <taxon>Candidatus Brocadiales</taxon>
        <taxon>Candidatus Scalinduaceae</taxon>
        <taxon>Candidatus Scalindua</taxon>
    </lineage>
</organism>
<dbReference type="EMBL" id="JRYO01000193">
    <property type="protein sequence ID" value="KHE91526.1"/>
    <property type="molecule type" value="Genomic_DNA"/>
</dbReference>
<feature type="compositionally biased region" description="Polar residues" evidence="6">
    <location>
        <begin position="67"/>
        <end position="90"/>
    </location>
</feature>
<dbReference type="Gene3D" id="2.60.98.20">
    <property type="entry name" value="Flagellar hook protein FlgE"/>
    <property type="match status" value="1"/>
</dbReference>
<dbReference type="GO" id="GO:0005829">
    <property type="term" value="C:cytosol"/>
    <property type="evidence" value="ECO:0007669"/>
    <property type="project" value="TreeGrafter"/>
</dbReference>
<reference evidence="11 12" key="1">
    <citation type="submission" date="2014-10" db="EMBL/GenBank/DDBJ databases">
        <title>Draft genome of anammox bacterium scalindua brodae, obtained using differential coverage binning of sequence data from two enrichment reactors.</title>
        <authorList>
            <person name="Speth D.R."/>
            <person name="Russ L."/>
            <person name="Kartal B."/>
            <person name="Op den Camp H.J."/>
            <person name="Dutilh B.E."/>
            <person name="Jetten M.S."/>
        </authorList>
    </citation>
    <scope>NUCLEOTIDE SEQUENCE [LARGE SCALE GENOMIC DNA]</scope>
    <source>
        <strain evidence="11">RU1</strain>
    </source>
</reference>
<accession>A0A0B0EHL3</accession>
<comment type="subcellular location">
    <subcellularLocation>
        <location evidence="1 5">Bacterial flagellum basal body</location>
    </subcellularLocation>
</comment>
<dbReference type="InterPro" id="IPR019776">
    <property type="entry name" value="Flagellar_basal_body_rod_CS"/>
</dbReference>
<dbReference type="Pfam" id="PF07559">
    <property type="entry name" value="FlgE_D2"/>
    <property type="match status" value="1"/>
</dbReference>
<evidence type="ECO:0000256" key="1">
    <source>
        <dbReference type="ARBA" id="ARBA00004117"/>
    </source>
</evidence>
<dbReference type="GO" id="GO:0009425">
    <property type="term" value="C:bacterial-type flagellum basal body"/>
    <property type="evidence" value="ECO:0007669"/>
    <property type="project" value="UniProtKB-SubCell"/>
</dbReference>
<evidence type="ECO:0000313" key="12">
    <source>
        <dbReference type="Proteomes" id="UP000030652"/>
    </source>
</evidence>
<feature type="domain" description="Flagellar basal body rod protein N-terminal" evidence="7">
    <location>
        <begin position="9"/>
        <end position="36"/>
    </location>
</feature>
<evidence type="ECO:0000259" key="10">
    <source>
        <dbReference type="Pfam" id="PF22692"/>
    </source>
</evidence>
<dbReference type="InterPro" id="IPR011491">
    <property type="entry name" value="FlgE_D2"/>
</dbReference>
<dbReference type="SUPFAM" id="SSF117143">
    <property type="entry name" value="Flagellar hook protein flgE"/>
    <property type="match status" value="2"/>
</dbReference>
<dbReference type="PANTHER" id="PTHR30435:SF1">
    <property type="entry name" value="FLAGELLAR HOOK PROTEIN FLGE"/>
    <property type="match status" value="1"/>
</dbReference>
<dbReference type="GO" id="GO:0009424">
    <property type="term" value="C:bacterial-type flagellum hook"/>
    <property type="evidence" value="ECO:0007669"/>
    <property type="project" value="TreeGrafter"/>
</dbReference>
<comment type="function">
    <text evidence="5">A flexible structure which links the flagellar filament to the drive apparatus in the basal body.</text>
</comment>
<dbReference type="PROSITE" id="PS00588">
    <property type="entry name" value="FLAGELLA_BB_ROD"/>
    <property type="match status" value="1"/>
</dbReference>
<dbReference type="Pfam" id="PF06429">
    <property type="entry name" value="Flg_bbr_C"/>
    <property type="match status" value="1"/>
</dbReference>
<dbReference type="NCBIfam" id="TIGR03506">
    <property type="entry name" value="FlgEFG_subfam"/>
    <property type="match status" value="2"/>
</dbReference>
<gene>
    <name evidence="11" type="primary">flgE_2</name>
    <name evidence="11" type="ORF">SCABRO_02736</name>
</gene>
<name>A0A0B0EHL3_9BACT</name>
<sequence>MSTSSLVAGISGLKTSQVSLNVIGDNLANLNTSGFKASRVNFANELTQTIRSAQSPSDGVGGKNPIQVGTGTSVSSIDKDYSQGNMTPTGRPTDLAIQGDGFFMLTNSFQDFYTRVGSFNLDKNNDLVDSGTGFKVKGTSGTAINVPVNSTVAGKATTKSSLSGNLNSEYTMGAVNQVMTSGPYTVVGTGTTRVLTGSIDPAAATSVTGVGTAFTTELAVGDKINVNGEIRKVVTITSDTALTVDAAFTDTAADATLTAGTGVLTGSIDPAASTTVTGVGTLFTKELAVGDQITVSGETRTISAIASDTSLTVTVATTNTANDTSVMTDSMAVADLNDLTLNTTDYVAGDKINVVGTEHNGTTLTKSFVYGTGTGQDGITLGALRDFITSNFGTAAASIDTSGNLLVTADPAGQSELSINITDATTNTGVTAFSSFTTSTAGAGDVYVTSIPVFDTQGSSHLISLTFEKTASNTWDLTPTMKAVEGSVTDAITAVTFNADGSFSSITGTSAITITYPDATTQTVTLDFGTPNTFGGITQFGGTSSAASISQDGHEEGFFSSTTTNPDGTVVALFTNGETKTVGQLQLVTFSNPAGLSTNGNNLLSTSLASGDATLTTAQSGRVGSIISGVLESSNVDIAEEFTKLIVAQRAFQANSRTITTTDEVLQELVNIVR</sequence>
<keyword evidence="4 5" id="KW-0975">Bacterial flagellum</keyword>
<dbReference type="eggNOG" id="COG1749">
    <property type="taxonomic scope" value="Bacteria"/>
</dbReference>
<feature type="domain" description="Flagellar hook protein FlgE D2" evidence="9">
    <location>
        <begin position="435"/>
        <end position="554"/>
    </location>
</feature>
<keyword evidence="11" id="KW-0282">Flagellum</keyword>
<comment type="caution">
    <text evidence="11">The sequence shown here is derived from an EMBL/GenBank/DDBJ whole genome shotgun (WGS) entry which is preliminary data.</text>
</comment>
<protein>
    <recommendedName>
        <fullName evidence="3 5">Flagellar hook protein FlgE</fullName>
    </recommendedName>
</protein>
<dbReference type="Pfam" id="PF22692">
    <property type="entry name" value="LlgE_F_G_D1"/>
    <property type="match status" value="1"/>
</dbReference>
<evidence type="ECO:0000256" key="6">
    <source>
        <dbReference type="SAM" id="MobiDB-lite"/>
    </source>
</evidence>
<dbReference type="InterPro" id="IPR037925">
    <property type="entry name" value="FlgE/F/G-like"/>
</dbReference>
<dbReference type="AlphaFoldDB" id="A0A0B0EHL3"/>
<evidence type="ECO:0000256" key="4">
    <source>
        <dbReference type="ARBA" id="ARBA00023143"/>
    </source>
</evidence>
<evidence type="ECO:0000256" key="2">
    <source>
        <dbReference type="ARBA" id="ARBA00009677"/>
    </source>
</evidence>
<feature type="domain" description="Flagellar hook protein FlgE/F/G-like D1" evidence="10">
    <location>
        <begin position="96"/>
        <end position="151"/>
    </location>
</feature>
<dbReference type="InterPro" id="IPR037058">
    <property type="entry name" value="Falgellar_hook_FlgE_sf"/>
</dbReference>
<dbReference type="PATRIC" id="fig|237368.3.peg.2962"/>
<keyword evidence="11" id="KW-0966">Cell projection</keyword>
<keyword evidence="11" id="KW-0969">Cilium</keyword>
<dbReference type="GO" id="GO:0071978">
    <property type="term" value="P:bacterial-type flagellum-dependent swarming motility"/>
    <property type="evidence" value="ECO:0007669"/>
    <property type="project" value="TreeGrafter"/>
</dbReference>
<evidence type="ECO:0000259" key="8">
    <source>
        <dbReference type="Pfam" id="PF06429"/>
    </source>
</evidence>
<dbReference type="Proteomes" id="UP000030652">
    <property type="component" value="Unassembled WGS sequence"/>
</dbReference>
<proteinExistence type="inferred from homology"/>
<feature type="region of interest" description="Disordered" evidence="6">
    <location>
        <begin position="53"/>
        <end position="92"/>
    </location>
</feature>
<dbReference type="InterPro" id="IPR020013">
    <property type="entry name" value="Flagellar_FlgE/F/G"/>
</dbReference>
<dbReference type="InterPro" id="IPR053967">
    <property type="entry name" value="LlgE_F_G-like_D1"/>
</dbReference>
<comment type="similarity">
    <text evidence="2 5">Belongs to the flagella basal body rod proteins family.</text>
</comment>
<dbReference type="PANTHER" id="PTHR30435">
    <property type="entry name" value="FLAGELLAR PROTEIN"/>
    <property type="match status" value="1"/>
</dbReference>
<evidence type="ECO:0000313" key="11">
    <source>
        <dbReference type="EMBL" id="KHE91526.1"/>
    </source>
</evidence>
<evidence type="ECO:0000259" key="7">
    <source>
        <dbReference type="Pfam" id="PF00460"/>
    </source>
</evidence>
<dbReference type="InterPro" id="IPR001444">
    <property type="entry name" value="Flag_bb_rod_N"/>
</dbReference>
<evidence type="ECO:0000259" key="9">
    <source>
        <dbReference type="Pfam" id="PF07559"/>
    </source>
</evidence>
<feature type="domain" description="Flagellar basal-body/hook protein C-terminal" evidence="8">
    <location>
        <begin position="628"/>
        <end position="671"/>
    </location>
</feature>
<evidence type="ECO:0000256" key="3">
    <source>
        <dbReference type="ARBA" id="ARBA00019015"/>
    </source>
</evidence>
<dbReference type="Pfam" id="PF00460">
    <property type="entry name" value="Flg_bb_rod"/>
    <property type="match status" value="1"/>
</dbReference>
<dbReference type="InterPro" id="IPR010930">
    <property type="entry name" value="Flg_bb/hook_C_dom"/>
</dbReference>